<evidence type="ECO:0000313" key="2">
    <source>
        <dbReference type="EMBL" id="KAF8429315.1"/>
    </source>
</evidence>
<protein>
    <submittedName>
        <fullName evidence="2">Uncharacterized protein</fullName>
    </submittedName>
</protein>
<evidence type="ECO:0000313" key="3">
    <source>
        <dbReference type="Proteomes" id="UP001194468"/>
    </source>
</evidence>
<dbReference type="Proteomes" id="UP001194468">
    <property type="component" value="Unassembled WGS sequence"/>
</dbReference>
<proteinExistence type="predicted"/>
<feature type="compositionally biased region" description="Polar residues" evidence="1">
    <location>
        <begin position="385"/>
        <end position="395"/>
    </location>
</feature>
<keyword evidence="3" id="KW-1185">Reference proteome</keyword>
<evidence type="ECO:0000256" key="1">
    <source>
        <dbReference type="SAM" id="MobiDB-lite"/>
    </source>
</evidence>
<accession>A0AAD4BG85</accession>
<organism evidence="2 3">
    <name type="scientific">Boletus edulis BED1</name>
    <dbReference type="NCBI Taxonomy" id="1328754"/>
    <lineage>
        <taxon>Eukaryota</taxon>
        <taxon>Fungi</taxon>
        <taxon>Dikarya</taxon>
        <taxon>Basidiomycota</taxon>
        <taxon>Agaricomycotina</taxon>
        <taxon>Agaricomycetes</taxon>
        <taxon>Agaricomycetidae</taxon>
        <taxon>Boletales</taxon>
        <taxon>Boletineae</taxon>
        <taxon>Boletaceae</taxon>
        <taxon>Boletoideae</taxon>
        <taxon>Boletus</taxon>
    </lineage>
</organism>
<gene>
    <name evidence="2" type="ORF">L210DRAFT_3734924</name>
</gene>
<dbReference type="EMBL" id="WHUW01000069">
    <property type="protein sequence ID" value="KAF8429315.1"/>
    <property type="molecule type" value="Genomic_DNA"/>
</dbReference>
<dbReference type="AlphaFoldDB" id="A0AAD4BG85"/>
<comment type="caution">
    <text evidence="2">The sequence shown here is derived from an EMBL/GenBank/DDBJ whole genome shotgun (WGS) entry which is preliminary data.</text>
</comment>
<sequence length="412" mass="45037">MVNFKFTPYRLGREWHYDPGTGRTFTDVLCDYVVTSFRSRSEPESHFQNCGQNRYRLPRSGSSDFVCLDKHELLSVSPKYSGERRLEVYPLLPWHDGFATGPGVLGGPWNNFTGPVPGHFSTSLMLWAGPEALKPWPEALFRPGPTRPTHRAHEGLGPGLEKFLSTSGTSIVTLLWAYSDPGADALATVQLADIAQAIGLVASGAKVVQRKLVSMLEDYKSLTRGGLLSVGFAHGVTLQGNRDSMRDTLISHLSSGECALHACKNLPACASIMQTFVVGHRVLPRMWRFVCYSNGCHIHDEEAPIQHLRTRRITKPSARLADANNDATPELRSHQTALAATIVVANTATTPSVQITADAATGITDPANLSVNETDTHALRYMNNTHAKSPTNTPRIPQMPPTTLYGPTTNTN</sequence>
<reference evidence="2" key="2">
    <citation type="journal article" date="2020" name="Nat. Commun.">
        <title>Large-scale genome sequencing of mycorrhizal fungi provides insights into the early evolution of symbiotic traits.</title>
        <authorList>
            <person name="Miyauchi S."/>
            <person name="Kiss E."/>
            <person name="Kuo A."/>
            <person name="Drula E."/>
            <person name="Kohler A."/>
            <person name="Sanchez-Garcia M."/>
            <person name="Morin E."/>
            <person name="Andreopoulos B."/>
            <person name="Barry K.W."/>
            <person name="Bonito G."/>
            <person name="Buee M."/>
            <person name="Carver A."/>
            <person name="Chen C."/>
            <person name="Cichocki N."/>
            <person name="Clum A."/>
            <person name="Culley D."/>
            <person name="Crous P.W."/>
            <person name="Fauchery L."/>
            <person name="Girlanda M."/>
            <person name="Hayes R.D."/>
            <person name="Keri Z."/>
            <person name="LaButti K."/>
            <person name="Lipzen A."/>
            <person name="Lombard V."/>
            <person name="Magnuson J."/>
            <person name="Maillard F."/>
            <person name="Murat C."/>
            <person name="Nolan M."/>
            <person name="Ohm R.A."/>
            <person name="Pangilinan J."/>
            <person name="Pereira M.F."/>
            <person name="Perotto S."/>
            <person name="Peter M."/>
            <person name="Pfister S."/>
            <person name="Riley R."/>
            <person name="Sitrit Y."/>
            <person name="Stielow J.B."/>
            <person name="Szollosi G."/>
            <person name="Zifcakova L."/>
            <person name="Stursova M."/>
            <person name="Spatafora J.W."/>
            <person name="Tedersoo L."/>
            <person name="Vaario L.M."/>
            <person name="Yamada A."/>
            <person name="Yan M."/>
            <person name="Wang P."/>
            <person name="Xu J."/>
            <person name="Bruns T."/>
            <person name="Baldrian P."/>
            <person name="Vilgalys R."/>
            <person name="Dunand C."/>
            <person name="Henrissat B."/>
            <person name="Grigoriev I.V."/>
            <person name="Hibbett D."/>
            <person name="Nagy L.G."/>
            <person name="Martin F.M."/>
        </authorList>
    </citation>
    <scope>NUCLEOTIDE SEQUENCE</scope>
    <source>
        <strain evidence="2">BED1</strain>
    </source>
</reference>
<feature type="region of interest" description="Disordered" evidence="1">
    <location>
        <begin position="385"/>
        <end position="412"/>
    </location>
</feature>
<name>A0AAD4BG85_BOLED</name>
<reference evidence="2" key="1">
    <citation type="submission" date="2019-10" db="EMBL/GenBank/DDBJ databases">
        <authorList>
            <consortium name="DOE Joint Genome Institute"/>
            <person name="Kuo A."/>
            <person name="Miyauchi S."/>
            <person name="Kiss E."/>
            <person name="Drula E."/>
            <person name="Kohler A."/>
            <person name="Sanchez-Garcia M."/>
            <person name="Andreopoulos B."/>
            <person name="Barry K.W."/>
            <person name="Bonito G."/>
            <person name="Buee M."/>
            <person name="Carver A."/>
            <person name="Chen C."/>
            <person name="Cichocki N."/>
            <person name="Clum A."/>
            <person name="Culley D."/>
            <person name="Crous P.W."/>
            <person name="Fauchery L."/>
            <person name="Girlanda M."/>
            <person name="Hayes R."/>
            <person name="Keri Z."/>
            <person name="LaButti K."/>
            <person name="Lipzen A."/>
            <person name="Lombard V."/>
            <person name="Magnuson J."/>
            <person name="Maillard F."/>
            <person name="Morin E."/>
            <person name="Murat C."/>
            <person name="Nolan M."/>
            <person name="Ohm R."/>
            <person name="Pangilinan J."/>
            <person name="Pereira M."/>
            <person name="Perotto S."/>
            <person name="Peter M."/>
            <person name="Riley R."/>
            <person name="Sitrit Y."/>
            <person name="Stielow B."/>
            <person name="Szollosi G."/>
            <person name="Zifcakova L."/>
            <person name="Stursova M."/>
            <person name="Spatafora J.W."/>
            <person name="Tedersoo L."/>
            <person name="Vaario L.-M."/>
            <person name="Yamada A."/>
            <person name="Yan M."/>
            <person name="Wang P."/>
            <person name="Xu J."/>
            <person name="Bruns T."/>
            <person name="Baldrian P."/>
            <person name="Vilgalys R."/>
            <person name="Henrissat B."/>
            <person name="Grigoriev I.V."/>
            <person name="Hibbett D."/>
            <person name="Nagy L.G."/>
            <person name="Martin F.M."/>
        </authorList>
    </citation>
    <scope>NUCLEOTIDE SEQUENCE</scope>
    <source>
        <strain evidence="2">BED1</strain>
    </source>
</reference>